<feature type="region of interest" description="Disordered" evidence="3">
    <location>
        <begin position="461"/>
        <end position="534"/>
    </location>
</feature>
<dbReference type="PROSITE" id="PS51517">
    <property type="entry name" value="NDT80"/>
    <property type="match status" value="1"/>
</dbReference>
<dbReference type="InterPro" id="IPR037141">
    <property type="entry name" value="NDT80_DNA-bd_dom_sf"/>
</dbReference>
<feature type="domain" description="NDT80" evidence="4">
    <location>
        <begin position="184"/>
        <end position="472"/>
    </location>
</feature>
<keyword evidence="1 2" id="KW-0238">DNA-binding</keyword>
<dbReference type="Gene3D" id="2.60.40.1390">
    <property type="entry name" value="NDT80 DNA-binding domain"/>
    <property type="match status" value="1"/>
</dbReference>
<feature type="DNA-binding region" description="NDT80" evidence="2">
    <location>
        <begin position="184"/>
        <end position="472"/>
    </location>
</feature>
<feature type="compositionally biased region" description="Polar residues" evidence="3">
    <location>
        <begin position="207"/>
        <end position="217"/>
    </location>
</feature>
<dbReference type="GO" id="GO:0051321">
    <property type="term" value="P:meiotic cell cycle"/>
    <property type="evidence" value="ECO:0007669"/>
    <property type="project" value="TreeGrafter"/>
</dbReference>
<dbReference type="AlphaFoldDB" id="A0A9W8NDW4"/>
<dbReference type="InterPro" id="IPR024061">
    <property type="entry name" value="NDT80_DNA-bd_dom"/>
</dbReference>
<proteinExistence type="predicted"/>
<dbReference type="GO" id="GO:0045944">
    <property type="term" value="P:positive regulation of transcription by RNA polymerase II"/>
    <property type="evidence" value="ECO:0007669"/>
    <property type="project" value="TreeGrafter"/>
</dbReference>
<dbReference type="GO" id="GO:0003700">
    <property type="term" value="F:DNA-binding transcription factor activity"/>
    <property type="evidence" value="ECO:0007669"/>
    <property type="project" value="UniProtKB-UniRule"/>
</dbReference>
<dbReference type="GO" id="GO:0000228">
    <property type="term" value="C:nuclear chromosome"/>
    <property type="evidence" value="ECO:0007669"/>
    <property type="project" value="TreeGrafter"/>
</dbReference>
<sequence>MGSPSSGSWYWVLSSGIQTPDYGWWTRVSLLLRHTWTVGIVLCCVSCVVWKHRRAKLLWAAHELSFTSLRAPADLSALRYNQEPSITSLSLETQSQPSSVLSGFPAPLLNNTTGYSPDTGHYYPPSTSQLFSAAAVDPRSRLGSNVHCAHQASNSASSTGMAHAPRVTALPNPGYTTRDIYAGSRPSFMRPADRSPSYAPSHRRIPLSQTPSPSIGYTSPARMDGPHAYGKSQAGSTPPFQPVVTHGTLVYGDATAGAGSPIKVDIQAVIDKGFFLSEGEWTCYRRNYFSCICSYGLTPHYPNANLHYIANGSTTSYQVFGFAMSISAVVADSDSQNIDLVQHTPKRDKGPTAKPEKVKMLPKPHQQASNPLGMYSDHSMAGGSRAIYESGYGQAGQGPFATEHTFERIQFKQATANNGKRRAAQQYYHLLVELYVDVSNQNLGDPFIKIAERKSAKMIVRGRSPGHYQTERRGSTSSGPGGSSGMGSYAGSQMLQGEYGGGSSNFPPSGYSSYETRSTHYGTTRHPDIGMEPMIPTDDAKAIDTTKEYQYYPSTIYEAVEPRHGIEMYAHRHEPDAMLTGATTGVDSALSKVKHEYDNTLPSIIYQAGPAYYPRNGTRFEGRPTSAGVYPTPLSQSG</sequence>
<dbReference type="Pfam" id="PF05224">
    <property type="entry name" value="NDT80_PhoG"/>
    <property type="match status" value="1"/>
</dbReference>
<comment type="caution">
    <text evidence="5">The sequence shown here is derived from an EMBL/GenBank/DDBJ whole genome shotgun (WGS) entry which is preliminary data.</text>
</comment>
<gene>
    <name evidence="5" type="ORF">NPX13_g5690</name>
</gene>
<feature type="region of interest" description="Disordered" evidence="3">
    <location>
        <begin position="342"/>
        <end position="372"/>
    </location>
</feature>
<evidence type="ECO:0000256" key="1">
    <source>
        <dbReference type="ARBA" id="ARBA00023125"/>
    </source>
</evidence>
<feature type="compositionally biased region" description="Polar residues" evidence="3">
    <location>
        <begin position="504"/>
        <end position="522"/>
    </location>
</feature>
<accession>A0A9W8NDW4</accession>
<dbReference type="PANTHER" id="PTHR35144">
    <property type="entry name" value="MEIOSIS-SPECIFIC TRANSCRIPTION FACTOR NDT80"/>
    <property type="match status" value="1"/>
</dbReference>
<dbReference type="PANTHER" id="PTHR35144:SF2">
    <property type="entry name" value="MEIOSIS-SPECIFIC TRANSCRIPTION FACTOR NDT80"/>
    <property type="match status" value="1"/>
</dbReference>
<dbReference type="GO" id="GO:0003677">
    <property type="term" value="F:DNA binding"/>
    <property type="evidence" value="ECO:0007669"/>
    <property type="project" value="UniProtKB-KW"/>
</dbReference>
<dbReference type="Proteomes" id="UP001148614">
    <property type="component" value="Unassembled WGS sequence"/>
</dbReference>
<evidence type="ECO:0000256" key="3">
    <source>
        <dbReference type="SAM" id="MobiDB-lite"/>
    </source>
</evidence>
<reference evidence="5" key="1">
    <citation type="submission" date="2022-07" db="EMBL/GenBank/DDBJ databases">
        <title>Genome Sequence of Xylaria arbuscula.</title>
        <authorList>
            <person name="Buettner E."/>
        </authorList>
    </citation>
    <scope>NUCLEOTIDE SEQUENCE</scope>
    <source>
        <strain evidence="5">VT107</strain>
    </source>
</reference>
<keyword evidence="6" id="KW-1185">Reference proteome</keyword>
<dbReference type="VEuPathDB" id="FungiDB:F4678DRAFT_47182"/>
<evidence type="ECO:0000313" key="5">
    <source>
        <dbReference type="EMBL" id="KAJ3570556.1"/>
    </source>
</evidence>
<feature type="region of interest" description="Disordered" evidence="3">
    <location>
        <begin position="619"/>
        <end position="638"/>
    </location>
</feature>
<protein>
    <recommendedName>
        <fullName evidence="4">NDT80 domain-containing protein</fullName>
    </recommendedName>
</protein>
<dbReference type="EMBL" id="JANPWZ010000925">
    <property type="protein sequence ID" value="KAJ3570556.1"/>
    <property type="molecule type" value="Genomic_DNA"/>
</dbReference>
<feature type="region of interest" description="Disordered" evidence="3">
    <location>
        <begin position="153"/>
        <end position="219"/>
    </location>
</feature>
<organism evidence="5 6">
    <name type="scientific">Xylaria arbuscula</name>
    <dbReference type="NCBI Taxonomy" id="114810"/>
    <lineage>
        <taxon>Eukaryota</taxon>
        <taxon>Fungi</taxon>
        <taxon>Dikarya</taxon>
        <taxon>Ascomycota</taxon>
        <taxon>Pezizomycotina</taxon>
        <taxon>Sordariomycetes</taxon>
        <taxon>Xylariomycetidae</taxon>
        <taxon>Xylariales</taxon>
        <taxon>Xylariaceae</taxon>
        <taxon>Xylaria</taxon>
    </lineage>
</organism>
<evidence type="ECO:0000259" key="4">
    <source>
        <dbReference type="PROSITE" id="PS51517"/>
    </source>
</evidence>
<evidence type="ECO:0000313" key="6">
    <source>
        <dbReference type="Proteomes" id="UP001148614"/>
    </source>
</evidence>
<feature type="compositionally biased region" description="Basic and acidic residues" evidence="3">
    <location>
        <begin position="345"/>
        <end position="359"/>
    </location>
</feature>
<name>A0A9W8NDW4_9PEZI</name>
<dbReference type="SUPFAM" id="SSF49417">
    <property type="entry name" value="p53-like transcription factors"/>
    <property type="match status" value="1"/>
</dbReference>
<evidence type="ECO:0000256" key="2">
    <source>
        <dbReference type="PROSITE-ProRule" id="PRU00850"/>
    </source>
</evidence>
<dbReference type="InterPro" id="IPR052605">
    <property type="entry name" value="Fungal_trans_regulator"/>
</dbReference>
<dbReference type="InterPro" id="IPR008967">
    <property type="entry name" value="p53-like_TF_DNA-bd_sf"/>
</dbReference>